<evidence type="ECO:0000256" key="1">
    <source>
        <dbReference type="ARBA" id="ARBA00005460"/>
    </source>
</evidence>
<dbReference type="GO" id="GO:0008540">
    <property type="term" value="C:proteasome regulatory particle, base subcomplex"/>
    <property type="evidence" value="ECO:0007669"/>
    <property type="project" value="TreeGrafter"/>
</dbReference>
<dbReference type="Gene3D" id="3.80.10.10">
    <property type="entry name" value="Ribonuclease Inhibitor"/>
    <property type="match status" value="1"/>
</dbReference>
<accession>A0A8H5FWE8</accession>
<dbReference type="InterPro" id="IPR040892">
    <property type="entry name" value="RPN1_N"/>
</dbReference>
<feature type="region of interest" description="Disordered" evidence="5">
    <location>
        <begin position="487"/>
        <end position="534"/>
    </location>
</feature>
<evidence type="ECO:0000256" key="2">
    <source>
        <dbReference type="ARBA" id="ARBA00022737"/>
    </source>
</evidence>
<feature type="compositionally biased region" description="Acidic residues" evidence="5">
    <location>
        <begin position="519"/>
        <end position="531"/>
    </location>
</feature>
<dbReference type="Pfam" id="PF17781">
    <property type="entry name" value="RPN1_RPN2_N"/>
    <property type="match status" value="1"/>
</dbReference>
<feature type="domain" description="26S proteasome non-ATPase regulatory subunit RPN1 C-terminal" evidence="7">
    <location>
        <begin position="1360"/>
        <end position="1413"/>
    </location>
</feature>
<comment type="caution">
    <text evidence="8">The sequence shown here is derived from an EMBL/GenBank/DDBJ whole genome shotgun (WGS) entry which is preliminary data.</text>
</comment>
<keyword evidence="2" id="KW-0677">Repeat</keyword>
<evidence type="ECO:0000259" key="7">
    <source>
        <dbReference type="Pfam" id="PF18051"/>
    </source>
</evidence>
<dbReference type="Gene3D" id="1.25.10.10">
    <property type="entry name" value="Leucine-rich Repeat Variant"/>
    <property type="match status" value="1"/>
</dbReference>
<dbReference type="SUPFAM" id="SSF48371">
    <property type="entry name" value="ARM repeat"/>
    <property type="match status" value="1"/>
</dbReference>
<evidence type="ECO:0008006" key="10">
    <source>
        <dbReference type="Google" id="ProtNLM"/>
    </source>
</evidence>
<dbReference type="EMBL" id="JAACJO010000013">
    <property type="protein sequence ID" value="KAF5351207.1"/>
    <property type="molecule type" value="Genomic_DNA"/>
</dbReference>
<dbReference type="InterPro" id="IPR002015">
    <property type="entry name" value="Proteasome/cyclosome_rpt"/>
</dbReference>
<proteinExistence type="inferred from homology"/>
<dbReference type="InterPro" id="IPR032675">
    <property type="entry name" value="LRR_dom_sf"/>
</dbReference>
<name>A0A8H5FWE8_9AGAR</name>
<comment type="function">
    <text evidence="4">Acts as a regulatory subunit of the 26 proteasome which is involved in the ATP-dependent degradation of ubiquitinated proteins.</text>
</comment>
<dbReference type="GO" id="GO:0034515">
    <property type="term" value="C:proteasome storage granule"/>
    <property type="evidence" value="ECO:0007669"/>
    <property type="project" value="TreeGrafter"/>
</dbReference>
<evidence type="ECO:0000313" key="9">
    <source>
        <dbReference type="Proteomes" id="UP000559027"/>
    </source>
</evidence>
<feature type="compositionally biased region" description="Basic and acidic residues" evidence="5">
    <location>
        <begin position="487"/>
        <end position="506"/>
    </location>
</feature>
<dbReference type="InterPro" id="IPR016024">
    <property type="entry name" value="ARM-type_fold"/>
</dbReference>
<evidence type="ECO:0000259" key="6">
    <source>
        <dbReference type="Pfam" id="PF17781"/>
    </source>
</evidence>
<feature type="domain" description="RPN1 N-terminal" evidence="6">
    <location>
        <begin position="538"/>
        <end position="868"/>
    </location>
</feature>
<dbReference type="PANTHER" id="PTHR10943:SF1">
    <property type="entry name" value="26S PROTEASOME NON-ATPASE REGULATORY SUBUNIT 2"/>
    <property type="match status" value="1"/>
</dbReference>
<dbReference type="InterPro" id="IPR041433">
    <property type="entry name" value="RPN1_C"/>
</dbReference>
<evidence type="ECO:0000256" key="5">
    <source>
        <dbReference type="SAM" id="MobiDB-lite"/>
    </source>
</evidence>
<dbReference type="FunFam" id="1.25.10.10:FF:000026">
    <property type="entry name" value="26S proteasome non-ATPase regulatory subunit 2"/>
    <property type="match status" value="1"/>
</dbReference>
<evidence type="ECO:0000313" key="8">
    <source>
        <dbReference type="EMBL" id="KAF5351207.1"/>
    </source>
</evidence>
<keyword evidence="9" id="KW-1185">Reference proteome</keyword>
<dbReference type="Proteomes" id="UP000559027">
    <property type="component" value="Unassembled WGS sequence"/>
</dbReference>
<evidence type="ECO:0000256" key="3">
    <source>
        <dbReference type="ARBA" id="ARBA00022942"/>
    </source>
</evidence>
<dbReference type="Pfam" id="PF01851">
    <property type="entry name" value="PC_rep"/>
    <property type="match status" value="2"/>
</dbReference>
<dbReference type="GO" id="GO:0043161">
    <property type="term" value="P:proteasome-mediated ubiquitin-dependent protein catabolic process"/>
    <property type="evidence" value="ECO:0007669"/>
    <property type="project" value="TreeGrafter"/>
</dbReference>
<comment type="similarity">
    <text evidence="1">Belongs to the proteasome subunit S2 family.</text>
</comment>
<protein>
    <recommendedName>
        <fullName evidence="10">26S proteasome regulatory subunit RPN1</fullName>
    </recommendedName>
</protein>
<evidence type="ECO:0000256" key="4">
    <source>
        <dbReference type="ARBA" id="ARBA00057191"/>
    </source>
</evidence>
<sequence length="1421" mass="159559">MALFNDVIMPLAFTQMDFSISGRFQSIALCDELTHDLSMWQTSAFRHLEKVTIWTYPFDTEEHADLQEAWNKLMRVLFEKHARHLTRVDWIIDPWSFPHTQAEIMRLLSSLKPLPEIIFRLYNNFIEVPVPLLSPISGLKKLGVTWDRRESVEDITITELVALVKRCPDLKSLSFCYIPDLEYYFKPLSLLDILPKKSDGCTLSLKKLEVLTHNMTRRDIQQTAHHLRSLEYFIYLPYLLHGETTSARAIPIVYEWEASDIWASFLEEKIWLKSIWTNATSHPSFIEYLLSCKNIRSLQLTLKGTDLICEFFEDILPLFSDTIEALEVRMGERTPHLPAALQGEDIASLTKCHALRVLRMDVPTKPADFEAGESKLLNALLEICVKLPSLENLEVQGILFVGPDHSKKNRVLAKRAFVNTVQRFFQSNEVSTNKTNVTKRHQVDGRTTTYKVQKDNISRYEDMMHSSSFNHLHRIMTKAQEFSIKVHSEDPKKKEKPGEEPDKLEGSSKLLGSKKTEDEKEGEGEELSEEDQQLKGELEMLVERLKEPNTELYRPALETLRTLIRTSTSSMTSVPKPLKFLRPHYPDLQTLYEKWPPSEDKSLFADILSVLAMTYSDTQPRGTLRYRLLAAALRPPFSPLADPGSWGHEYVRHLAAELGEEYNLREEESVGMSGPSEHPPLPGTIDDLRALAKDCAVFLLNHNAEPDAVDLLEELEIVDEIVGLVDENNFNRVCQYMIRCVNLLPPPDDVNFLTTAHAIYVQYRKFPEALALSIRLANPDMIREDFNAPGNPLMKRQLAFLIARAQIPLEWLHPIEDSDTEEMIEEFPEDLIECLSNAHLSMHFRDFGKELGVLEPKSLEDVYKSHLENTRPGVNANIDSARANLAGTFVNAFVNAGFGNDKLLVEADEGNSWIYKNKDHGMLSATASLGLILLWDTDIGLSHVDKYTYSSEENIKAGALLATGILNTGVRTEADAALALLGEYTENKSVPLKSAAFVGLGLAYCGSHREDIISYILPHVSDDSVSMEISSLAALSLGFIFVGSKNGDVSSSMLQTLLEKHEAGDKGLDEKWAKFFVLGLALLFLGAQEESDATIEFLKAIDHPISRTAQVLVDACAYAGTGNVLKIQAMLHHCDHIGASSEGGKDEKDEKFDDTFQAFAVIAISLIAMGEEIGAEMALRQFNHLMHYGEPVVRKAVPLAIALVSASNPQLPLLDTLSKYSHDNDLSVALNAIFAMGIIGAGTNNARLAQMLRQLAGYYQKEPDCLFMVRVAQGLVHMGKGTIGINPFFSDREIMSKPAVAGLLGVLTAFLDAKSFVLDKYHWMFFFLVPAMYPRFFITLDEDLHSTPVTVRVGQAVDVVGQAGKPRTISGFQTHQTPVRLGTTERAELGTEEYISFAHVMEGFVILQKNPGWEKEDKLDA</sequence>
<organism evidence="8 9">
    <name type="scientific">Leucocoprinus leucothites</name>
    <dbReference type="NCBI Taxonomy" id="201217"/>
    <lineage>
        <taxon>Eukaryota</taxon>
        <taxon>Fungi</taxon>
        <taxon>Dikarya</taxon>
        <taxon>Basidiomycota</taxon>
        <taxon>Agaricomycotina</taxon>
        <taxon>Agaricomycetes</taxon>
        <taxon>Agaricomycetidae</taxon>
        <taxon>Agaricales</taxon>
        <taxon>Agaricineae</taxon>
        <taxon>Agaricaceae</taxon>
        <taxon>Leucocoprinus</taxon>
    </lineage>
</organism>
<gene>
    <name evidence="8" type="ORF">D9756_008428</name>
</gene>
<dbReference type="OrthoDB" id="10252509at2759"/>
<keyword evidence="3" id="KW-0647">Proteasome</keyword>
<dbReference type="GO" id="GO:0005634">
    <property type="term" value="C:nucleus"/>
    <property type="evidence" value="ECO:0007669"/>
    <property type="project" value="TreeGrafter"/>
</dbReference>
<dbReference type="Pfam" id="PF18051">
    <property type="entry name" value="RPN1_C"/>
    <property type="match status" value="1"/>
</dbReference>
<dbReference type="InterPro" id="IPR011989">
    <property type="entry name" value="ARM-like"/>
</dbReference>
<reference evidence="8 9" key="1">
    <citation type="journal article" date="2020" name="ISME J.">
        <title>Uncovering the hidden diversity of litter-decomposition mechanisms in mushroom-forming fungi.</title>
        <authorList>
            <person name="Floudas D."/>
            <person name="Bentzer J."/>
            <person name="Ahren D."/>
            <person name="Johansson T."/>
            <person name="Persson P."/>
            <person name="Tunlid A."/>
        </authorList>
    </citation>
    <scope>NUCLEOTIDE SEQUENCE [LARGE SCALE GENOMIC DNA]</scope>
    <source>
        <strain evidence="8 9">CBS 146.42</strain>
    </source>
</reference>
<dbReference type="PANTHER" id="PTHR10943">
    <property type="entry name" value="26S PROTEASOME NON-ATPASE REGULATORY SUBUNIT"/>
    <property type="match status" value="1"/>
</dbReference>